<evidence type="ECO:0000256" key="5">
    <source>
        <dbReference type="ARBA" id="ARBA00022692"/>
    </source>
</evidence>
<keyword evidence="8 9" id="KW-0131">Cell cycle</keyword>
<evidence type="ECO:0000313" key="12">
    <source>
        <dbReference type="EMBL" id="AVO43694.1"/>
    </source>
</evidence>
<dbReference type="KEGG" id="phr:C6569_00570"/>
<dbReference type="InterPro" id="IPR034746">
    <property type="entry name" value="POTRA"/>
</dbReference>
<evidence type="ECO:0000256" key="10">
    <source>
        <dbReference type="SAM" id="MobiDB-lite"/>
    </source>
</evidence>
<feature type="region of interest" description="Disordered" evidence="10">
    <location>
        <begin position="320"/>
        <end position="339"/>
    </location>
</feature>
<accession>A0A2S0N6B8</accession>
<feature type="domain" description="POTRA" evidence="11">
    <location>
        <begin position="115"/>
        <end position="183"/>
    </location>
</feature>
<dbReference type="GO" id="GO:0043093">
    <property type="term" value="P:FtsZ-dependent cytokinesis"/>
    <property type="evidence" value="ECO:0007669"/>
    <property type="project" value="UniProtKB-UniRule"/>
</dbReference>
<dbReference type="GO" id="GO:0032153">
    <property type="term" value="C:cell division site"/>
    <property type="evidence" value="ECO:0007669"/>
    <property type="project" value="UniProtKB-UniRule"/>
</dbReference>
<comment type="similarity">
    <text evidence="9">Belongs to the FtsQ/DivIB family. FtsQ subfamily.</text>
</comment>
<keyword evidence="3 9" id="KW-0997">Cell inner membrane</keyword>
<evidence type="ECO:0000256" key="7">
    <source>
        <dbReference type="ARBA" id="ARBA00023136"/>
    </source>
</evidence>
<dbReference type="Pfam" id="PF08478">
    <property type="entry name" value="POTRA_1"/>
    <property type="match status" value="1"/>
</dbReference>
<evidence type="ECO:0000256" key="3">
    <source>
        <dbReference type="ARBA" id="ARBA00022519"/>
    </source>
</evidence>
<keyword evidence="2 9" id="KW-1003">Cell membrane</keyword>
<dbReference type="InterPro" id="IPR026579">
    <property type="entry name" value="FtsQ"/>
</dbReference>
<keyword evidence="5 9" id="KW-0812">Transmembrane</keyword>
<comment type="function">
    <text evidence="9">Essential cell division protein.</text>
</comment>
<dbReference type="EMBL" id="CP027668">
    <property type="protein sequence ID" value="AVO43694.1"/>
    <property type="molecule type" value="Genomic_DNA"/>
</dbReference>
<evidence type="ECO:0000313" key="13">
    <source>
        <dbReference type="Proteomes" id="UP000237889"/>
    </source>
</evidence>
<proteinExistence type="inferred from homology"/>
<dbReference type="PANTHER" id="PTHR35851:SF1">
    <property type="entry name" value="CELL DIVISION PROTEIN FTSQ"/>
    <property type="match status" value="1"/>
</dbReference>
<comment type="subcellular location">
    <subcellularLocation>
        <location evidence="9">Cell inner membrane</location>
        <topology evidence="9">Single-pass type II membrane protein</topology>
    </subcellularLocation>
    <subcellularLocation>
        <location evidence="1">Membrane</location>
    </subcellularLocation>
    <text evidence="9">Localizes to the division septum.</text>
</comment>
<dbReference type="Gene3D" id="3.10.20.310">
    <property type="entry name" value="membrane protein fhac"/>
    <property type="match status" value="1"/>
</dbReference>
<evidence type="ECO:0000259" key="11">
    <source>
        <dbReference type="PROSITE" id="PS51779"/>
    </source>
</evidence>
<keyword evidence="4 9" id="KW-0132">Cell division</keyword>
<dbReference type="PANTHER" id="PTHR35851">
    <property type="entry name" value="CELL DIVISION PROTEIN FTSQ"/>
    <property type="match status" value="1"/>
</dbReference>
<sequence>MDGIGRVSRSLTARLAGAGADALAQASERLRSSAAPSHREAAFDGYARPSAVGLRLRRLSSRMAGIRLPRRTGLVATLILFAATGLYGVQRGGHWPVVNEALLSVGDRAANAAGLQVRGVRLTGNSQMSHAQVLEVAGVHPETSVLFFDADQARERLKANSWIADATVQKLYPDQIMISVVEREPFALWQLDGRIQVIAADGRVIVDHLDARFQHLPLLVGKGAGERAREIVGLLGDHPDVAKVVRAAVLVAERRWTLVLKNGIDVRLPDTDLDRAMVDLARLDGERRLMTRDVTMIDMRIPGRVTVRLSEDAMKAHEAALKERDRERARRRAQQGLRT</sequence>
<protein>
    <recommendedName>
        <fullName evidence="9">Cell division protein FtsQ</fullName>
    </recommendedName>
</protein>
<dbReference type="OrthoDB" id="9783091at2"/>
<evidence type="ECO:0000256" key="4">
    <source>
        <dbReference type="ARBA" id="ARBA00022618"/>
    </source>
</evidence>
<dbReference type="InterPro" id="IPR005548">
    <property type="entry name" value="Cell_div_FtsQ/DivIB_C"/>
</dbReference>
<evidence type="ECO:0000256" key="8">
    <source>
        <dbReference type="ARBA" id="ARBA00023306"/>
    </source>
</evidence>
<evidence type="ECO:0000256" key="6">
    <source>
        <dbReference type="ARBA" id="ARBA00022989"/>
    </source>
</evidence>
<dbReference type="InterPro" id="IPR013685">
    <property type="entry name" value="POTRA_FtsQ_type"/>
</dbReference>
<evidence type="ECO:0000256" key="1">
    <source>
        <dbReference type="ARBA" id="ARBA00004370"/>
    </source>
</evidence>
<organism evidence="12 13">
    <name type="scientific">Phreatobacter cathodiphilus</name>
    <dbReference type="NCBI Taxonomy" id="1868589"/>
    <lineage>
        <taxon>Bacteria</taxon>
        <taxon>Pseudomonadati</taxon>
        <taxon>Pseudomonadota</taxon>
        <taxon>Alphaproteobacteria</taxon>
        <taxon>Hyphomicrobiales</taxon>
        <taxon>Phreatobacteraceae</taxon>
        <taxon>Phreatobacter</taxon>
    </lineage>
</organism>
<evidence type="ECO:0000256" key="9">
    <source>
        <dbReference type="HAMAP-Rule" id="MF_00911"/>
    </source>
</evidence>
<dbReference type="HAMAP" id="MF_00911">
    <property type="entry name" value="FtsQ_subfam"/>
    <property type="match status" value="1"/>
</dbReference>
<dbReference type="Proteomes" id="UP000237889">
    <property type="component" value="Chromosome"/>
</dbReference>
<keyword evidence="13" id="KW-1185">Reference proteome</keyword>
<keyword evidence="7 9" id="KW-0472">Membrane</keyword>
<keyword evidence="6 9" id="KW-1133">Transmembrane helix</keyword>
<dbReference type="Gene3D" id="3.40.50.11690">
    <property type="entry name" value="Cell division protein FtsQ/DivIB"/>
    <property type="match status" value="1"/>
</dbReference>
<name>A0A2S0N6B8_9HYPH</name>
<dbReference type="GO" id="GO:0090529">
    <property type="term" value="P:cell septum assembly"/>
    <property type="evidence" value="ECO:0007669"/>
    <property type="project" value="InterPro"/>
</dbReference>
<dbReference type="Pfam" id="PF03799">
    <property type="entry name" value="FtsQ_DivIB_C"/>
    <property type="match status" value="1"/>
</dbReference>
<evidence type="ECO:0000256" key="2">
    <source>
        <dbReference type="ARBA" id="ARBA00022475"/>
    </source>
</evidence>
<dbReference type="AlphaFoldDB" id="A0A2S0N6B8"/>
<dbReference type="GO" id="GO:0005886">
    <property type="term" value="C:plasma membrane"/>
    <property type="evidence" value="ECO:0007669"/>
    <property type="project" value="UniProtKB-SubCell"/>
</dbReference>
<dbReference type="PROSITE" id="PS51779">
    <property type="entry name" value="POTRA"/>
    <property type="match status" value="1"/>
</dbReference>
<gene>
    <name evidence="9" type="primary">ftsQ</name>
    <name evidence="12" type="ORF">C6569_00570</name>
</gene>
<reference evidence="12 13" key="1">
    <citation type="submission" date="2018-03" db="EMBL/GenBank/DDBJ databases">
        <title>Genome sequencing of Phreatobacter sp.</title>
        <authorList>
            <person name="Kim S.-J."/>
            <person name="Heo J."/>
            <person name="Kwon S.-W."/>
        </authorList>
    </citation>
    <scope>NUCLEOTIDE SEQUENCE [LARGE SCALE GENOMIC DNA]</scope>
    <source>
        <strain evidence="12 13">S-12</strain>
    </source>
</reference>
<dbReference type="InterPro" id="IPR045335">
    <property type="entry name" value="FtsQ_C_sf"/>
</dbReference>